<dbReference type="EMBL" id="VOIH02000002">
    <property type="protein sequence ID" value="KAF3455161.1"/>
    <property type="molecule type" value="Genomic_DNA"/>
</dbReference>
<dbReference type="AlphaFoldDB" id="A0A8K0HLL9"/>
<sequence length="177" mass="19408">MGFQEQKFPQIQEKFSGVLNRRSVLASGISLLSSAIGLSKSELGSSETRSSSWADSWSLSTKLKKVGFLTVKRPLSSVSYSVFCILIVGGHSIGLMRSLHGMELDGLLLSFLPSQCLKIGTSFTDNLEDEAKIEQIGPLEKVITPFGSEVIGENVEGKVVTYEYEYSRALRKNILPE</sequence>
<evidence type="ECO:0000313" key="1">
    <source>
        <dbReference type="EMBL" id="KAF3455161.1"/>
    </source>
</evidence>
<proteinExistence type="predicted"/>
<comment type="caution">
    <text evidence="1">The sequence shown here is derived from an EMBL/GenBank/DDBJ whole genome shotgun (WGS) entry which is preliminary data.</text>
</comment>
<reference evidence="1" key="1">
    <citation type="submission" date="2020-03" db="EMBL/GenBank/DDBJ databases">
        <title>A high-quality chromosome-level genome assembly of a woody plant with both climbing and erect habits, Rhamnella rubrinervis.</title>
        <authorList>
            <person name="Lu Z."/>
            <person name="Yang Y."/>
            <person name="Zhu X."/>
            <person name="Sun Y."/>
        </authorList>
    </citation>
    <scope>NUCLEOTIDE SEQUENCE</scope>
    <source>
        <strain evidence="1">BYM</strain>
        <tissue evidence="1">Leaf</tissue>
    </source>
</reference>
<organism evidence="1 2">
    <name type="scientific">Rhamnella rubrinervis</name>
    <dbReference type="NCBI Taxonomy" id="2594499"/>
    <lineage>
        <taxon>Eukaryota</taxon>
        <taxon>Viridiplantae</taxon>
        <taxon>Streptophyta</taxon>
        <taxon>Embryophyta</taxon>
        <taxon>Tracheophyta</taxon>
        <taxon>Spermatophyta</taxon>
        <taxon>Magnoliopsida</taxon>
        <taxon>eudicotyledons</taxon>
        <taxon>Gunneridae</taxon>
        <taxon>Pentapetalae</taxon>
        <taxon>rosids</taxon>
        <taxon>fabids</taxon>
        <taxon>Rosales</taxon>
        <taxon>Rhamnaceae</taxon>
        <taxon>rhamnoid group</taxon>
        <taxon>Rhamneae</taxon>
        <taxon>Rhamnella</taxon>
    </lineage>
</organism>
<protein>
    <submittedName>
        <fullName evidence="1">Uncharacterized protein</fullName>
    </submittedName>
</protein>
<dbReference type="Proteomes" id="UP000796880">
    <property type="component" value="Unassembled WGS sequence"/>
</dbReference>
<name>A0A8K0HLL9_9ROSA</name>
<dbReference type="OrthoDB" id="496416at2759"/>
<gene>
    <name evidence="1" type="ORF">FNV43_RR05609</name>
</gene>
<keyword evidence="2" id="KW-1185">Reference proteome</keyword>
<accession>A0A8K0HLL9</accession>
<evidence type="ECO:0000313" key="2">
    <source>
        <dbReference type="Proteomes" id="UP000796880"/>
    </source>
</evidence>